<evidence type="ECO:0000259" key="1">
    <source>
        <dbReference type="PROSITE" id="PS51186"/>
    </source>
</evidence>
<dbReference type="OrthoDB" id="4725120at2"/>
<sequence>MGLDLVDHRRGPADKYSWMPPFDWEIAYTNERWWDEVRYYADDPWFVQVLEDGVEVARIELDDPGGINPTYLNVPELGTDRLEIQLIEVAAASHNRGVGTRVVQALSRRHPGRRLFAYSEQADGFWARLGWEPFYDPGPGPAGHTLFIQPTVAPTLDSGSHVRHE</sequence>
<dbReference type="GO" id="GO:0016747">
    <property type="term" value="F:acyltransferase activity, transferring groups other than amino-acyl groups"/>
    <property type="evidence" value="ECO:0007669"/>
    <property type="project" value="InterPro"/>
</dbReference>
<dbReference type="STRING" id="370526.SAMN04489835_4219"/>
<dbReference type="EMBL" id="LT629971">
    <property type="protein sequence ID" value="SEH79500.1"/>
    <property type="molecule type" value="Genomic_DNA"/>
</dbReference>
<accession>A0A1H6KV80</accession>
<dbReference type="Pfam" id="PF00583">
    <property type="entry name" value="Acetyltransf_1"/>
    <property type="match status" value="1"/>
</dbReference>
<dbReference type="AlphaFoldDB" id="A0A1H6KV80"/>
<dbReference type="RefSeq" id="WP_083408819.1">
    <property type="nucleotide sequence ID" value="NZ_LT629971.1"/>
</dbReference>
<organism evidence="2 3">
    <name type="scientific">Mycolicibacterium rutilum</name>
    <name type="common">Mycobacterium rutilum</name>
    <dbReference type="NCBI Taxonomy" id="370526"/>
    <lineage>
        <taxon>Bacteria</taxon>
        <taxon>Bacillati</taxon>
        <taxon>Actinomycetota</taxon>
        <taxon>Actinomycetes</taxon>
        <taxon>Mycobacteriales</taxon>
        <taxon>Mycobacteriaceae</taxon>
        <taxon>Mycolicibacterium</taxon>
    </lineage>
</organism>
<evidence type="ECO:0000313" key="2">
    <source>
        <dbReference type="EMBL" id="SEH79500.1"/>
    </source>
</evidence>
<dbReference type="InterPro" id="IPR000182">
    <property type="entry name" value="GNAT_dom"/>
</dbReference>
<proteinExistence type="predicted"/>
<keyword evidence="3" id="KW-1185">Reference proteome</keyword>
<gene>
    <name evidence="2" type="ORF">SAMN04489835_4219</name>
</gene>
<dbReference type="PROSITE" id="PS51186">
    <property type="entry name" value="GNAT"/>
    <property type="match status" value="1"/>
</dbReference>
<feature type="domain" description="N-acetyltransferase" evidence="1">
    <location>
        <begin position="6"/>
        <end position="152"/>
    </location>
</feature>
<dbReference type="Proteomes" id="UP000182915">
    <property type="component" value="Chromosome I"/>
</dbReference>
<dbReference type="Gene3D" id="3.40.630.30">
    <property type="match status" value="1"/>
</dbReference>
<dbReference type="InterPro" id="IPR016181">
    <property type="entry name" value="Acyl_CoA_acyltransferase"/>
</dbReference>
<dbReference type="SUPFAM" id="SSF55729">
    <property type="entry name" value="Acyl-CoA N-acyltransferases (Nat)"/>
    <property type="match status" value="1"/>
</dbReference>
<name>A0A1H6KV80_MYCRU</name>
<protein>
    <recommendedName>
        <fullName evidence="1">N-acetyltransferase domain-containing protein</fullName>
    </recommendedName>
</protein>
<evidence type="ECO:0000313" key="3">
    <source>
        <dbReference type="Proteomes" id="UP000182915"/>
    </source>
</evidence>
<reference evidence="3" key="1">
    <citation type="submission" date="2016-10" db="EMBL/GenBank/DDBJ databases">
        <authorList>
            <person name="Varghese N."/>
            <person name="Submissions S."/>
        </authorList>
    </citation>
    <scope>NUCLEOTIDE SEQUENCE [LARGE SCALE GENOMIC DNA]</scope>
    <source>
        <strain evidence="3">DSM 45405</strain>
    </source>
</reference>